<dbReference type="PANTHER" id="PTHR23278:SF19">
    <property type="entry name" value="OBSCURIN"/>
    <property type="match status" value="1"/>
</dbReference>
<dbReference type="SMART" id="SM00408">
    <property type="entry name" value="IGc2"/>
    <property type="match status" value="3"/>
</dbReference>
<dbReference type="InterPro" id="IPR013783">
    <property type="entry name" value="Ig-like_fold"/>
</dbReference>
<keyword evidence="8" id="KW-1185">Reference proteome</keyword>
<gene>
    <name evidence="9" type="primary">LOC112692227</name>
</gene>
<dbReference type="PANTHER" id="PTHR23278">
    <property type="entry name" value="SIDESTEP PROTEIN"/>
    <property type="match status" value="1"/>
</dbReference>
<dbReference type="InterPro" id="IPR036116">
    <property type="entry name" value="FN3_sf"/>
</dbReference>
<reference evidence="9" key="1">
    <citation type="submission" date="2025-08" db="UniProtKB">
        <authorList>
            <consortium name="RefSeq"/>
        </authorList>
    </citation>
    <scope>IDENTIFICATION</scope>
    <source>
        <tissue evidence="9">Whole body</tissue>
    </source>
</reference>
<feature type="domain" description="Ig-like" evidence="6">
    <location>
        <begin position="252"/>
        <end position="346"/>
    </location>
</feature>
<dbReference type="AlphaFoldDB" id="A0A8B8GJG3"/>
<evidence type="ECO:0000256" key="3">
    <source>
        <dbReference type="ARBA" id="ARBA00023157"/>
    </source>
</evidence>
<dbReference type="InterPro" id="IPR003599">
    <property type="entry name" value="Ig_sub"/>
</dbReference>
<feature type="transmembrane region" description="Helical" evidence="4">
    <location>
        <begin position="659"/>
        <end position="682"/>
    </location>
</feature>
<evidence type="ECO:0000313" key="9">
    <source>
        <dbReference type="RefSeq" id="XP_025422622.1"/>
    </source>
</evidence>
<dbReference type="SUPFAM" id="SSF49265">
    <property type="entry name" value="Fibronectin type III"/>
    <property type="match status" value="1"/>
</dbReference>
<dbReference type="PROSITE" id="PS50835">
    <property type="entry name" value="IG_LIKE"/>
    <property type="match status" value="5"/>
</dbReference>
<feature type="signal peptide" evidence="5">
    <location>
        <begin position="1"/>
        <end position="16"/>
    </location>
</feature>
<feature type="chain" id="PRO_5034988572" evidence="5">
    <location>
        <begin position="17"/>
        <end position="832"/>
    </location>
</feature>
<organism evidence="8 9">
    <name type="scientific">Sipha flava</name>
    <name type="common">yellow sugarcane aphid</name>
    <dbReference type="NCBI Taxonomy" id="143950"/>
    <lineage>
        <taxon>Eukaryota</taxon>
        <taxon>Metazoa</taxon>
        <taxon>Ecdysozoa</taxon>
        <taxon>Arthropoda</taxon>
        <taxon>Hexapoda</taxon>
        <taxon>Insecta</taxon>
        <taxon>Pterygota</taxon>
        <taxon>Neoptera</taxon>
        <taxon>Paraneoptera</taxon>
        <taxon>Hemiptera</taxon>
        <taxon>Sternorrhyncha</taxon>
        <taxon>Aphidomorpha</taxon>
        <taxon>Aphidoidea</taxon>
        <taxon>Aphididae</taxon>
        <taxon>Sipha</taxon>
    </lineage>
</organism>
<proteinExistence type="predicted"/>
<dbReference type="GO" id="GO:0016020">
    <property type="term" value="C:membrane"/>
    <property type="evidence" value="ECO:0007669"/>
    <property type="project" value="UniProtKB-SubCell"/>
</dbReference>
<feature type="domain" description="Ig-like" evidence="6">
    <location>
        <begin position="44"/>
        <end position="126"/>
    </location>
</feature>
<keyword evidence="3" id="KW-1015">Disulfide bond</keyword>
<dbReference type="InterPro" id="IPR007110">
    <property type="entry name" value="Ig-like_dom"/>
</dbReference>
<feature type="domain" description="Ig-like" evidence="6">
    <location>
        <begin position="450"/>
        <end position="524"/>
    </location>
</feature>
<dbReference type="SMART" id="SM00409">
    <property type="entry name" value="IG"/>
    <property type="match status" value="4"/>
</dbReference>
<dbReference type="PROSITE" id="PS50853">
    <property type="entry name" value="FN3"/>
    <property type="match status" value="1"/>
</dbReference>
<evidence type="ECO:0000256" key="4">
    <source>
        <dbReference type="SAM" id="Phobius"/>
    </source>
</evidence>
<dbReference type="InterPro" id="IPR003598">
    <property type="entry name" value="Ig_sub2"/>
</dbReference>
<dbReference type="SUPFAM" id="SSF48726">
    <property type="entry name" value="Immunoglobulin"/>
    <property type="match status" value="5"/>
</dbReference>
<evidence type="ECO:0000256" key="5">
    <source>
        <dbReference type="SAM" id="SignalP"/>
    </source>
</evidence>
<evidence type="ECO:0000259" key="6">
    <source>
        <dbReference type="PROSITE" id="PS50835"/>
    </source>
</evidence>
<keyword evidence="5" id="KW-0732">Signal</keyword>
<keyword evidence="4" id="KW-0812">Transmembrane</keyword>
<feature type="domain" description="Ig-like" evidence="6">
    <location>
        <begin position="353"/>
        <end position="439"/>
    </location>
</feature>
<dbReference type="InterPro" id="IPR003961">
    <property type="entry name" value="FN3_dom"/>
</dbReference>
<keyword evidence="2 4" id="KW-0472">Membrane</keyword>
<name>A0A8B8GJG3_9HEMI</name>
<evidence type="ECO:0000256" key="1">
    <source>
        <dbReference type="ARBA" id="ARBA00004167"/>
    </source>
</evidence>
<protein>
    <submittedName>
        <fullName evidence="9">Hemicentin-1-like</fullName>
    </submittedName>
</protein>
<keyword evidence="4" id="KW-1133">Transmembrane helix</keyword>
<dbReference type="Proteomes" id="UP000694846">
    <property type="component" value="Unplaced"/>
</dbReference>
<dbReference type="Pfam" id="PF08205">
    <property type="entry name" value="C2-set_2"/>
    <property type="match status" value="1"/>
</dbReference>
<dbReference type="SMART" id="SM00060">
    <property type="entry name" value="FN3"/>
    <property type="match status" value="1"/>
</dbReference>
<accession>A0A8B8GJG3</accession>
<dbReference type="InterPro" id="IPR036179">
    <property type="entry name" value="Ig-like_dom_sf"/>
</dbReference>
<evidence type="ECO:0000256" key="2">
    <source>
        <dbReference type="ARBA" id="ARBA00023136"/>
    </source>
</evidence>
<comment type="subcellular location">
    <subcellularLocation>
        <location evidence="1">Membrane</location>
        <topology evidence="1">Single-pass membrane protein</topology>
    </subcellularLocation>
</comment>
<feature type="domain" description="Fibronectin type-III" evidence="7">
    <location>
        <begin position="544"/>
        <end position="639"/>
    </location>
</feature>
<dbReference type="RefSeq" id="XP_025422622.1">
    <property type="nucleotide sequence ID" value="XM_025566837.1"/>
</dbReference>
<dbReference type="GeneID" id="112692227"/>
<evidence type="ECO:0000259" key="7">
    <source>
        <dbReference type="PROSITE" id="PS50853"/>
    </source>
</evidence>
<dbReference type="CDD" id="cd00063">
    <property type="entry name" value="FN3"/>
    <property type="match status" value="1"/>
</dbReference>
<feature type="domain" description="Ig-like" evidence="6">
    <location>
        <begin position="147"/>
        <end position="245"/>
    </location>
</feature>
<dbReference type="Pfam" id="PF13927">
    <property type="entry name" value="Ig_3"/>
    <property type="match status" value="1"/>
</dbReference>
<dbReference type="Gene3D" id="2.60.40.10">
    <property type="entry name" value="Immunoglobulins"/>
    <property type="match status" value="6"/>
</dbReference>
<dbReference type="InterPro" id="IPR013162">
    <property type="entry name" value="CD80_C2-set"/>
</dbReference>
<evidence type="ECO:0000313" key="8">
    <source>
        <dbReference type="Proteomes" id="UP000694846"/>
    </source>
</evidence>
<sequence>MVEFPLTLLLWIVAMATDHLESTTTSKSLSRDMHNVRHIGAVLGDKAELPCDIQNIKNSTEWPILIIWYRGQDYPIYSVDQRERSLSKHWSDQTLDERIYNTEIKGFNVLVIEDVRTSDGGQYRCREDFKYSPTRNNFILLDIIIPPSRLEILDNENNVVWNSTLPPVMENRPLEVACKAYDGNPLPRVMWNVRGESAEYTYNTDENTVTSVLRIDRVHRESLGRKLVCEASNIQNTIQLTTSVTMNVYLKPLSVAITGAEHPFLSGEPSSLDCVSYGSRPAANITWYHHGRVIEYETNRIKVVENNNMTWSTLKLTPNDDDNQSVVSCIASNIYFPNDSKEQQIILDVHYPPRLQISLGRNLNVSNIKEGSDVYFECIIKASPAIIKLDWDHNGTSVGQHESRRTILSNQTLVLQSITRKGSGSYQCIASNARGKSISDAYHIDVKYEPSCKTDQQHVYGAHKGEIAWVKCDVNSNPTPMSFRWAFNNSVSGLINVATSDRTADVVKFRVTDFGTLLCWATNSLTTQARPCVYHIVPAGRPDPPRNCMPVNVTSTRFTVHCEPGYGGGLPQHLACKVRTTTGDRPDAVETSYRGRVGNSAVEVTGLRPSTRYVALVYAANAKGSSPGQVRVYVETAPNPKDPRVAGDSTSTATRFSDAAHIGILLLGCSFVAVCVMVVVYAKRLAANVRGRSVFRERQTVRIQNGEEIRFAGSKGVDEHPVVTKDESGIPVGSKIQIKIQESLQNGRCNEIALEPSYSILAIQNKNTSCSLQLENRVNDKNNVRFTSRMRNSNQLKTCESFVVYPNHKSVPTQDMVYTSIAKPYTEIESIV</sequence>
<dbReference type="OrthoDB" id="8825892at2759"/>